<evidence type="ECO:0000313" key="3">
    <source>
        <dbReference type="Proteomes" id="UP000829196"/>
    </source>
</evidence>
<keyword evidence="1" id="KW-1133">Transmembrane helix</keyword>
<proteinExistence type="predicted"/>
<organism evidence="2 3">
    <name type="scientific">Dendrobium nobile</name>
    <name type="common">Orchid</name>
    <dbReference type="NCBI Taxonomy" id="94219"/>
    <lineage>
        <taxon>Eukaryota</taxon>
        <taxon>Viridiplantae</taxon>
        <taxon>Streptophyta</taxon>
        <taxon>Embryophyta</taxon>
        <taxon>Tracheophyta</taxon>
        <taxon>Spermatophyta</taxon>
        <taxon>Magnoliopsida</taxon>
        <taxon>Liliopsida</taxon>
        <taxon>Asparagales</taxon>
        <taxon>Orchidaceae</taxon>
        <taxon>Epidendroideae</taxon>
        <taxon>Malaxideae</taxon>
        <taxon>Dendrobiinae</taxon>
        <taxon>Dendrobium</taxon>
    </lineage>
</organism>
<dbReference type="OrthoDB" id="196782at2759"/>
<keyword evidence="1" id="KW-0472">Membrane</keyword>
<evidence type="ECO:0008006" key="4">
    <source>
        <dbReference type="Google" id="ProtNLM"/>
    </source>
</evidence>
<dbReference type="PANTHER" id="PTHR34543:SF1">
    <property type="entry name" value="PROTEIN ABA DEFICIENT 4, CHLOROPLASTIC"/>
    <property type="match status" value="1"/>
</dbReference>
<feature type="transmembrane region" description="Helical" evidence="1">
    <location>
        <begin position="91"/>
        <end position="109"/>
    </location>
</feature>
<dbReference type="Proteomes" id="UP000829196">
    <property type="component" value="Unassembled WGS sequence"/>
</dbReference>
<sequence length="232" mass="25651">MCSQVSFSFNTMMQCSLARGGQQSLFPGRRMSAEIPLRSIHYNTREIGVQRSFLEGSRVVLRPQVQRIISNPKGSLVCASLISSSQIASTAFTWGTVAVLPFYALMVLVPKSTLSRRVMDSNIPFAALAILYGYLLYLSWTPSTLNVIFATKYLLPELPGMAKMFANEKTMASAWIHLLVVDLYAARQVFLDGLKSNVETRHSVTLCLLSCPIGILTHVITKLMMKIGNGSH</sequence>
<dbReference type="AlphaFoldDB" id="A0A8T3B2D9"/>
<feature type="transmembrane region" description="Helical" evidence="1">
    <location>
        <begin position="121"/>
        <end position="140"/>
    </location>
</feature>
<gene>
    <name evidence="2" type="ORF">KFK09_017473</name>
</gene>
<comment type="caution">
    <text evidence="2">The sequence shown here is derived from an EMBL/GenBank/DDBJ whole genome shotgun (WGS) entry which is preliminary data.</text>
</comment>
<evidence type="ECO:0000313" key="2">
    <source>
        <dbReference type="EMBL" id="KAI0502520.1"/>
    </source>
</evidence>
<keyword evidence="3" id="KW-1185">Reference proteome</keyword>
<evidence type="ECO:0000256" key="1">
    <source>
        <dbReference type="SAM" id="Phobius"/>
    </source>
</evidence>
<dbReference type="EMBL" id="JAGYWB010000012">
    <property type="protein sequence ID" value="KAI0502520.1"/>
    <property type="molecule type" value="Genomic_DNA"/>
</dbReference>
<keyword evidence="1" id="KW-0812">Transmembrane</keyword>
<protein>
    <recommendedName>
        <fullName evidence="4">Protein ABA DEFICIENT 4, chloroplastic-like</fullName>
    </recommendedName>
</protein>
<dbReference type="Pfam" id="PF14108">
    <property type="entry name" value="ABA4-like"/>
    <property type="match status" value="1"/>
</dbReference>
<name>A0A8T3B2D9_DENNO</name>
<accession>A0A8T3B2D9</accession>
<dbReference type="PANTHER" id="PTHR34543">
    <property type="entry name" value="PROTEIN ABA DEFICIENT 4, CHLOROPLASTIC"/>
    <property type="match status" value="1"/>
</dbReference>
<dbReference type="InterPro" id="IPR025461">
    <property type="entry name" value="ABA4-like"/>
</dbReference>
<reference evidence="2" key="1">
    <citation type="journal article" date="2022" name="Front. Genet.">
        <title>Chromosome-Scale Assembly of the Dendrobium nobile Genome Provides Insights Into the Molecular Mechanism of the Biosynthesis of the Medicinal Active Ingredient of Dendrobium.</title>
        <authorList>
            <person name="Xu Q."/>
            <person name="Niu S.-C."/>
            <person name="Li K.-L."/>
            <person name="Zheng P.-J."/>
            <person name="Zhang X.-J."/>
            <person name="Jia Y."/>
            <person name="Liu Y."/>
            <person name="Niu Y.-X."/>
            <person name="Yu L.-H."/>
            <person name="Chen D.-F."/>
            <person name="Zhang G.-Q."/>
        </authorList>
    </citation>
    <scope>NUCLEOTIDE SEQUENCE</scope>
    <source>
        <tissue evidence="2">Leaf</tissue>
    </source>
</reference>